<proteinExistence type="predicted"/>
<dbReference type="Proteomes" id="UP000480303">
    <property type="component" value="Unassembled WGS sequence"/>
</dbReference>
<sequence length="104" mass="11547">MLYENTLGNPFLDIDFMNNQLIETMKTQERIAIAAILMAKRIEITAQGTSLSQSLSEKKTEMVNFASQTIVSNFKEGLSGQSAVAAEERLKTSSFQPDLKSPMK</sequence>
<gene>
    <name evidence="1" type="ORF">Hs30E_18330</name>
</gene>
<evidence type="ECO:0000313" key="2">
    <source>
        <dbReference type="Proteomes" id="UP000480303"/>
    </source>
</evidence>
<organism evidence="1 2">
    <name type="scientific">Pseudolactococcus hodotermopsidis</name>
    <dbReference type="NCBI Taxonomy" id="2709157"/>
    <lineage>
        <taxon>Bacteria</taxon>
        <taxon>Bacillati</taxon>
        <taxon>Bacillota</taxon>
        <taxon>Bacilli</taxon>
        <taxon>Lactobacillales</taxon>
        <taxon>Streptococcaceae</taxon>
        <taxon>Pseudolactococcus</taxon>
    </lineage>
</organism>
<name>A0A6A0BD03_9LACT</name>
<evidence type="ECO:0000313" key="1">
    <source>
        <dbReference type="EMBL" id="GFH43282.1"/>
    </source>
</evidence>
<reference evidence="1 2" key="1">
    <citation type="submission" date="2020-02" db="EMBL/GenBank/DDBJ databases">
        <title>Draft genome sequence of Lactococcus sp. Hs30E4-3.</title>
        <authorList>
            <person name="Noda S."/>
            <person name="Yuki M."/>
            <person name="Ohkuma M."/>
        </authorList>
    </citation>
    <scope>NUCLEOTIDE SEQUENCE [LARGE SCALE GENOMIC DNA]</scope>
    <source>
        <strain evidence="1 2">Hs30E4-3</strain>
    </source>
</reference>
<dbReference type="EMBL" id="BLLI01000073">
    <property type="protein sequence ID" value="GFH43282.1"/>
    <property type="molecule type" value="Genomic_DNA"/>
</dbReference>
<dbReference type="RefSeq" id="WP_172209718.1">
    <property type="nucleotide sequence ID" value="NZ_BLLI01000073.1"/>
</dbReference>
<dbReference type="AlphaFoldDB" id="A0A6A0BD03"/>
<keyword evidence="2" id="KW-1185">Reference proteome</keyword>
<comment type="caution">
    <text evidence="1">The sequence shown here is derived from an EMBL/GenBank/DDBJ whole genome shotgun (WGS) entry which is preliminary data.</text>
</comment>
<accession>A0A6A0BD03</accession>
<protein>
    <submittedName>
        <fullName evidence="1">Uncharacterized protein</fullName>
    </submittedName>
</protein>